<feature type="non-terminal residue" evidence="2">
    <location>
        <position position="1"/>
    </location>
</feature>
<protein>
    <submittedName>
        <fullName evidence="2">Uncharacterized protein</fullName>
    </submittedName>
</protein>
<feature type="signal peptide" evidence="1">
    <location>
        <begin position="1"/>
        <end position="18"/>
    </location>
</feature>
<proteinExistence type="predicted"/>
<sequence>KTLLKIFIFFCSGVPGTGELDCISPIRVSGCNVVGGDCLCGTAATCPPKESPYTFPNLQECTLNLDLIKERTRQIDKQGNTSIINNIYIHNARLEAVPIL</sequence>
<evidence type="ECO:0000313" key="2">
    <source>
        <dbReference type="EMBL" id="KAL1124525.1"/>
    </source>
</evidence>
<dbReference type="AlphaFoldDB" id="A0ABD0YB09"/>
<organism evidence="2 3">
    <name type="scientific">Ranatra chinensis</name>
    <dbReference type="NCBI Taxonomy" id="642074"/>
    <lineage>
        <taxon>Eukaryota</taxon>
        <taxon>Metazoa</taxon>
        <taxon>Ecdysozoa</taxon>
        <taxon>Arthropoda</taxon>
        <taxon>Hexapoda</taxon>
        <taxon>Insecta</taxon>
        <taxon>Pterygota</taxon>
        <taxon>Neoptera</taxon>
        <taxon>Paraneoptera</taxon>
        <taxon>Hemiptera</taxon>
        <taxon>Heteroptera</taxon>
        <taxon>Panheteroptera</taxon>
        <taxon>Nepomorpha</taxon>
        <taxon>Nepidae</taxon>
        <taxon>Ranatrinae</taxon>
        <taxon>Ranatra</taxon>
    </lineage>
</organism>
<accession>A0ABD0YB09</accession>
<reference evidence="2 3" key="1">
    <citation type="submission" date="2024-07" db="EMBL/GenBank/DDBJ databases">
        <title>Chromosome-level genome assembly of the water stick insect Ranatra chinensis (Heteroptera: Nepidae).</title>
        <authorList>
            <person name="Liu X."/>
        </authorList>
    </citation>
    <scope>NUCLEOTIDE SEQUENCE [LARGE SCALE GENOMIC DNA]</scope>
    <source>
        <strain evidence="2">Cailab_2021Rc</strain>
        <tissue evidence="2">Muscle</tissue>
    </source>
</reference>
<dbReference type="Proteomes" id="UP001558652">
    <property type="component" value="Unassembled WGS sequence"/>
</dbReference>
<feature type="chain" id="PRO_5044860536" evidence="1">
    <location>
        <begin position="19"/>
        <end position="100"/>
    </location>
</feature>
<name>A0ABD0YB09_9HEMI</name>
<gene>
    <name evidence="2" type="ORF">AAG570_001151</name>
</gene>
<keyword evidence="3" id="KW-1185">Reference proteome</keyword>
<evidence type="ECO:0000313" key="3">
    <source>
        <dbReference type="Proteomes" id="UP001558652"/>
    </source>
</evidence>
<evidence type="ECO:0000256" key="1">
    <source>
        <dbReference type="SAM" id="SignalP"/>
    </source>
</evidence>
<keyword evidence="1" id="KW-0732">Signal</keyword>
<comment type="caution">
    <text evidence="2">The sequence shown here is derived from an EMBL/GenBank/DDBJ whole genome shotgun (WGS) entry which is preliminary data.</text>
</comment>
<dbReference type="EMBL" id="JBFDAA010000010">
    <property type="protein sequence ID" value="KAL1124525.1"/>
    <property type="molecule type" value="Genomic_DNA"/>
</dbReference>